<name>A0A2D0NI25_FLAN2</name>
<evidence type="ECO:0000313" key="2">
    <source>
        <dbReference type="Proteomes" id="UP000223913"/>
    </source>
</evidence>
<organism evidence="1 2">
    <name type="scientific">Flavilitoribacter nigricans (strain ATCC 23147 / DSM 23189 / NBRC 102662 / NCIMB 1420 / SS-2)</name>
    <name type="common">Lewinella nigricans</name>
    <dbReference type="NCBI Taxonomy" id="1122177"/>
    <lineage>
        <taxon>Bacteria</taxon>
        <taxon>Pseudomonadati</taxon>
        <taxon>Bacteroidota</taxon>
        <taxon>Saprospiria</taxon>
        <taxon>Saprospirales</taxon>
        <taxon>Lewinellaceae</taxon>
        <taxon>Flavilitoribacter</taxon>
    </lineage>
</organism>
<dbReference type="RefSeq" id="WP_099148851.1">
    <property type="nucleotide sequence ID" value="NZ_PDUD01000005.1"/>
</dbReference>
<protein>
    <submittedName>
        <fullName evidence="1">Uncharacterized protein</fullName>
    </submittedName>
</protein>
<gene>
    <name evidence="1" type="ORF">CRP01_04670</name>
</gene>
<accession>A0A2D0NI25</accession>
<dbReference type="Proteomes" id="UP000223913">
    <property type="component" value="Unassembled WGS sequence"/>
</dbReference>
<keyword evidence="2" id="KW-1185">Reference proteome</keyword>
<comment type="caution">
    <text evidence="1">The sequence shown here is derived from an EMBL/GenBank/DDBJ whole genome shotgun (WGS) entry which is preliminary data.</text>
</comment>
<reference evidence="1 2" key="1">
    <citation type="submission" date="2017-10" db="EMBL/GenBank/DDBJ databases">
        <title>The draft genome sequence of Lewinella nigricans NBRC 102662.</title>
        <authorList>
            <person name="Wang K."/>
        </authorList>
    </citation>
    <scope>NUCLEOTIDE SEQUENCE [LARGE SCALE GENOMIC DNA]</scope>
    <source>
        <strain evidence="1 2">NBRC 102662</strain>
    </source>
</reference>
<sequence length="494" mass="56849">MNAFNCSTGKSTEYYLDLRKSILLVKDFISSYNQDRPLRQQLRANHQNLMYQLLEIQRIVLWKVQSGSIGLIPGTALPRIATNNVQLGEEVKCSARTIQNLRQRLQEAGLIRDEVWHGSKANYELQLNTEVIFLARRGDQRNWIGLFCTECSDQQTTADTRRPDKGNLQRHAPRFHKMWRSTMQAVKIRPDLPSESMKFLPSYEEKNTLFKENFSSNCTLSLPDTNQLNQLEIDPCGKRAETDEHRTHDHLRHVLTGYETDSDLVPPLSLRDISPDGEIPPRVARRPPVDGEWGEGEIGGGGDGVPQTFAEVVVGLPDRIGRRIFREVAQVWAVAQEELYAGQWIADAERERAKARLAEYYIYASPKRYTAGTAEICERIRLVRKWIDRGRNATPSLERWVPIPSIYFDYRNHRGFGRTKAWFHRHNAKRRAIKGHIAVTRAVHKYRRSLQEADGTAGPIEVYRKLIGRLQEHSEEAVMDFCRLIGNEPPMVKI</sequence>
<dbReference type="EMBL" id="PDUD01000005">
    <property type="protein sequence ID" value="PHN07819.1"/>
    <property type="molecule type" value="Genomic_DNA"/>
</dbReference>
<dbReference type="AlphaFoldDB" id="A0A2D0NI25"/>
<dbReference type="OrthoDB" id="1158125at2"/>
<proteinExistence type="predicted"/>
<evidence type="ECO:0000313" key="1">
    <source>
        <dbReference type="EMBL" id="PHN07819.1"/>
    </source>
</evidence>